<sequence length="1111" mass="122090">MNSHEHPPRAGGSQRTRFAPSRYTTIWDKVKQSLKPPSHPSTTSESAVDSSFNMTDQVYLESEHGRVSGPTLDLLNPNAGTTSRHKKQIRRRPKSSVANSTSRYGDDEDLNANPHDPFGHVVVENDFDHFVPGAAKSESGSTNPGTGGQRSGTGLFSRTSKGDGDDEEDEDEVKDTRSEMGSIRRDRRQIWVQRTRVYEFVVDRCWPNLKHFLDSAFPEPSKERSFQKETWFMNKPAALASSTYFLIAWVLTVSLLPTPLGNFNWGVYVAAAGFLTIPIFFMVALDYPRRLPSVYQPFLAGATWILADILVIEMHVCGFFSNDNQCGSRNFLNTFAFAYGQPTLAVFALKQGRSFAVMGAVQWMVLVGALLMTEENYPVLFYRNIVMFCFFHAFIIGTSFLKERSDRQMFALRQQLKIQYRATQSAQVLERRSADSKKRFVSYIFHEVRVPLNTALLAVQNLEGENVFGGLEEDQSEMVHGLMGSLTMMEKVLNDVLSFNRMESGKFTQARKPFDFHKSIQLVALSHRMQAHSAGIELIVELDKDIDRIGGTFVGDEMRLRQVTSNLVSNSIKFTEKGSVRIVTKLLYPRFEPTPSVERDDPLNIAADNAQSIKHVDGNTEKIEHVVDLEKGSVAVEAQRQNRDSMGEKAQAPAPEERRREKAVVRVEIHDTGVGLKKQDVIDNRLFSPYVQTEIGRRQGGKGSGLGLALVRQIVKLSDGRLGVESQFGKGSMFWFELPYSIPSKRREALPVGISLLGSPKPERTTPSVRQNPTLPPSGLSSSYIPSTPGLTTASQPTSILQNPSTHSNSSPQPPPVRAVDFQPPPERPALTITESELPLLPDSHGGARPVPTEEIIASTFPSTYTEGYTPGRTPISPEIRGDADPFESARPVLQRGSSDSGRTKTDSPPMARPGLPETAEVAVAGPSAPTSAAPAPAAAAAAAGARMGVDVPNTPGTGEGPLCLLVVDDDKLTRMLMSRMLRRLGHQVTTAENGKVALEMLTDCFEGKAGVPKFDMVFLDNQMPIMSGVEVAGHVRDLGQHIFIVGCTGNALREDQEEYIAAGADDILTKPIHQKNVVGMIAEARKRIAGETKWVAGAALGDRRGSASLD</sequence>
<feature type="compositionally biased region" description="Basic residues" evidence="7">
    <location>
        <begin position="83"/>
        <end position="94"/>
    </location>
</feature>
<dbReference type="PRINTS" id="PR00344">
    <property type="entry name" value="BCTRLSENSOR"/>
</dbReference>
<keyword evidence="8" id="KW-0812">Transmembrane</keyword>
<evidence type="ECO:0000256" key="1">
    <source>
        <dbReference type="ARBA" id="ARBA00000085"/>
    </source>
</evidence>
<dbReference type="Pfam" id="PF00072">
    <property type="entry name" value="Response_reg"/>
    <property type="match status" value="1"/>
</dbReference>
<evidence type="ECO:0000259" key="10">
    <source>
        <dbReference type="PROSITE" id="PS50110"/>
    </source>
</evidence>
<dbReference type="Gene3D" id="3.30.565.10">
    <property type="entry name" value="Histidine kinase-like ATPase, C-terminal domain"/>
    <property type="match status" value="1"/>
</dbReference>
<feature type="compositionally biased region" description="Pro residues" evidence="7">
    <location>
        <begin position="812"/>
        <end position="828"/>
    </location>
</feature>
<feature type="domain" description="Response regulatory" evidence="10">
    <location>
        <begin position="964"/>
        <end position="1086"/>
    </location>
</feature>
<dbReference type="SUPFAM" id="SSF47384">
    <property type="entry name" value="Homodimeric domain of signal transducing histidine kinase"/>
    <property type="match status" value="1"/>
</dbReference>
<feature type="domain" description="Histidine kinase" evidence="9">
    <location>
        <begin position="443"/>
        <end position="742"/>
    </location>
</feature>
<dbReference type="EC" id="2.7.13.3" evidence="2"/>
<keyword evidence="3 6" id="KW-0597">Phosphoprotein</keyword>
<dbReference type="CDD" id="cd17546">
    <property type="entry name" value="REC_hyHK_CKI1_RcsC-like"/>
    <property type="match status" value="1"/>
</dbReference>
<dbReference type="RefSeq" id="XP_052949658.1">
    <property type="nucleotide sequence ID" value="XM_053091010.1"/>
</dbReference>
<keyword evidence="8" id="KW-0472">Membrane</keyword>
<dbReference type="PROSITE" id="PS50109">
    <property type="entry name" value="HIS_KIN"/>
    <property type="match status" value="1"/>
</dbReference>
<dbReference type="Pfam" id="PF00512">
    <property type="entry name" value="HisKA"/>
    <property type="match status" value="1"/>
</dbReference>
<dbReference type="InterPro" id="IPR001789">
    <property type="entry name" value="Sig_transdc_resp-reg_receiver"/>
</dbReference>
<evidence type="ECO:0000256" key="4">
    <source>
        <dbReference type="ARBA" id="ARBA00022679"/>
    </source>
</evidence>
<dbReference type="PANTHER" id="PTHR43047:SF66">
    <property type="entry name" value="HISKA"/>
    <property type="match status" value="1"/>
</dbReference>
<reference evidence="11" key="1">
    <citation type="journal article" date="2022" name="G3 (Bethesda)">
        <title>High quality genome of the basidiomycete yeast Dioszegia hungarica PDD-24b-2 isolated from cloud water.</title>
        <authorList>
            <person name="Jarrige D."/>
            <person name="Haridas S."/>
            <person name="Bleykasten-Grosshans C."/>
            <person name="Joly M."/>
            <person name="Nadalig T."/>
            <person name="Sancelme M."/>
            <person name="Vuilleumier S."/>
            <person name="Grigoriev I.V."/>
            <person name="Amato P."/>
            <person name="Bringel F."/>
        </authorList>
    </citation>
    <scope>NUCLEOTIDE SEQUENCE</scope>
    <source>
        <strain evidence="11">PDD-24b-2</strain>
    </source>
</reference>
<evidence type="ECO:0000256" key="2">
    <source>
        <dbReference type="ARBA" id="ARBA00012438"/>
    </source>
</evidence>
<feature type="region of interest" description="Disordered" evidence="7">
    <location>
        <begin position="638"/>
        <end position="659"/>
    </location>
</feature>
<keyword evidence="4" id="KW-0808">Transferase</keyword>
<feature type="transmembrane region" description="Helical" evidence="8">
    <location>
        <begin position="263"/>
        <end position="285"/>
    </location>
</feature>
<comment type="caution">
    <text evidence="11">The sequence shown here is derived from an EMBL/GenBank/DDBJ whole genome shotgun (WGS) entry which is preliminary data.</text>
</comment>
<keyword evidence="12" id="KW-1185">Reference proteome</keyword>
<evidence type="ECO:0000256" key="7">
    <source>
        <dbReference type="SAM" id="MobiDB-lite"/>
    </source>
</evidence>
<feature type="region of interest" description="Disordered" evidence="7">
    <location>
        <begin position="1"/>
        <end position="180"/>
    </location>
</feature>
<evidence type="ECO:0000256" key="5">
    <source>
        <dbReference type="ARBA" id="ARBA00022777"/>
    </source>
</evidence>
<feature type="transmembrane region" description="Helical" evidence="8">
    <location>
        <begin position="297"/>
        <end position="316"/>
    </location>
</feature>
<dbReference type="AlphaFoldDB" id="A0AA38HHK8"/>
<dbReference type="GO" id="GO:0005886">
    <property type="term" value="C:plasma membrane"/>
    <property type="evidence" value="ECO:0007669"/>
    <property type="project" value="TreeGrafter"/>
</dbReference>
<feature type="region of interest" description="Disordered" evidence="7">
    <location>
        <begin position="756"/>
        <end position="916"/>
    </location>
</feature>
<feature type="modified residue" description="4-aspartylphosphate" evidence="6">
    <location>
        <position position="1021"/>
    </location>
</feature>
<dbReference type="InterPro" id="IPR004358">
    <property type="entry name" value="Sig_transdc_His_kin-like_C"/>
</dbReference>
<dbReference type="CDD" id="cd00082">
    <property type="entry name" value="HisKA"/>
    <property type="match status" value="1"/>
</dbReference>
<dbReference type="Pfam" id="PF02518">
    <property type="entry name" value="HATPase_c"/>
    <property type="match status" value="1"/>
</dbReference>
<dbReference type="SMART" id="SM00388">
    <property type="entry name" value="HisKA"/>
    <property type="match status" value="1"/>
</dbReference>
<dbReference type="SMART" id="SM00387">
    <property type="entry name" value="HATPase_c"/>
    <property type="match status" value="1"/>
</dbReference>
<proteinExistence type="predicted"/>
<dbReference type="GO" id="GO:0000155">
    <property type="term" value="F:phosphorelay sensor kinase activity"/>
    <property type="evidence" value="ECO:0007669"/>
    <property type="project" value="InterPro"/>
</dbReference>
<feature type="transmembrane region" description="Helical" evidence="8">
    <location>
        <begin position="355"/>
        <end position="373"/>
    </location>
</feature>
<organism evidence="11 12">
    <name type="scientific">Dioszegia hungarica</name>
    <dbReference type="NCBI Taxonomy" id="4972"/>
    <lineage>
        <taxon>Eukaryota</taxon>
        <taxon>Fungi</taxon>
        <taxon>Dikarya</taxon>
        <taxon>Basidiomycota</taxon>
        <taxon>Agaricomycotina</taxon>
        <taxon>Tremellomycetes</taxon>
        <taxon>Tremellales</taxon>
        <taxon>Bulleribasidiaceae</taxon>
        <taxon>Dioszegia</taxon>
    </lineage>
</organism>
<dbReference type="SMART" id="SM00448">
    <property type="entry name" value="REC"/>
    <property type="match status" value="1"/>
</dbReference>
<keyword evidence="8" id="KW-1133">Transmembrane helix</keyword>
<dbReference type="Gene3D" id="3.40.50.2300">
    <property type="match status" value="1"/>
</dbReference>
<comment type="catalytic activity">
    <reaction evidence="1">
        <text>ATP + protein L-histidine = ADP + protein N-phospho-L-histidine.</text>
        <dbReference type="EC" id="2.7.13.3"/>
    </reaction>
</comment>
<feature type="transmembrane region" description="Helical" evidence="8">
    <location>
        <begin position="237"/>
        <end position="257"/>
    </location>
</feature>
<dbReference type="EMBL" id="JAKWFO010000001">
    <property type="protein sequence ID" value="KAI9639881.1"/>
    <property type="molecule type" value="Genomic_DNA"/>
</dbReference>
<dbReference type="Proteomes" id="UP001164286">
    <property type="component" value="Unassembled WGS sequence"/>
</dbReference>
<evidence type="ECO:0000313" key="11">
    <source>
        <dbReference type="EMBL" id="KAI9639881.1"/>
    </source>
</evidence>
<dbReference type="SUPFAM" id="SSF55874">
    <property type="entry name" value="ATPase domain of HSP90 chaperone/DNA topoisomerase II/histidine kinase"/>
    <property type="match status" value="1"/>
</dbReference>
<gene>
    <name evidence="11" type="ORF">MKK02DRAFT_40210</name>
</gene>
<dbReference type="GeneID" id="77730215"/>
<evidence type="ECO:0000313" key="12">
    <source>
        <dbReference type="Proteomes" id="UP001164286"/>
    </source>
</evidence>
<dbReference type="InterPro" id="IPR005467">
    <property type="entry name" value="His_kinase_dom"/>
</dbReference>
<dbReference type="PROSITE" id="PS50110">
    <property type="entry name" value="RESPONSE_REGULATORY"/>
    <property type="match status" value="1"/>
</dbReference>
<feature type="compositionally biased region" description="Acidic residues" evidence="7">
    <location>
        <begin position="164"/>
        <end position="173"/>
    </location>
</feature>
<feature type="transmembrane region" description="Helical" evidence="8">
    <location>
        <begin position="379"/>
        <end position="401"/>
    </location>
</feature>
<dbReference type="InterPro" id="IPR003594">
    <property type="entry name" value="HATPase_dom"/>
</dbReference>
<evidence type="ECO:0000259" key="9">
    <source>
        <dbReference type="PROSITE" id="PS50109"/>
    </source>
</evidence>
<dbReference type="PANTHER" id="PTHR43047">
    <property type="entry name" value="TWO-COMPONENT HISTIDINE PROTEIN KINASE"/>
    <property type="match status" value="1"/>
</dbReference>
<dbReference type="InterPro" id="IPR003661">
    <property type="entry name" value="HisK_dim/P_dom"/>
</dbReference>
<dbReference type="InterPro" id="IPR011006">
    <property type="entry name" value="CheY-like_superfamily"/>
</dbReference>
<protein>
    <recommendedName>
        <fullName evidence="2">histidine kinase</fullName>
        <ecNumber evidence="2">2.7.13.3</ecNumber>
    </recommendedName>
</protein>
<feature type="compositionally biased region" description="Polar residues" evidence="7">
    <location>
        <begin position="40"/>
        <end position="56"/>
    </location>
</feature>
<name>A0AA38HHK8_9TREE</name>
<accession>A0AA38HHK8</accession>
<dbReference type="InterPro" id="IPR036890">
    <property type="entry name" value="HATPase_C_sf"/>
</dbReference>
<keyword evidence="5" id="KW-0418">Kinase</keyword>
<dbReference type="GO" id="GO:0009927">
    <property type="term" value="F:histidine phosphotransfer kinase activity"/>
    <property type="evidence" value="ECO:0007669"/>
    <property type="project" value="TreeGrafter"/>
</dbReference>
<feature type="compositionally biased region" description="Polar residues" evidence="7">
    <location>
        <begin position="765"/>
        <end position="811"/>
    </location>
</feature>
<evidence type="ECO:0000256" key="3">
    <source>
        <dbReference type="ARBA" id="ARBA00022553"/>
    </source>
</evidence>
<dbReference type="Gene3D" id="1.10.287.130">
    <property type="match status" value="1"/>
</dbReference>
<evidence type="ECO:0000256" key="6">
    <source>
        <dbReference type="PROSITE-ProRule" id="PRU00169"/>
    </source>
</evidence>
<dbReference type="SUPFAM" id="SSF52172">
    <property type="entry name" value="CheY-like"/>
    <property type="match status" value="1"/>
</dbReference>
<evidence type="ECO:0000256" key="8">
    <source>
        <dbReference type="SAM" id="Phobius"/>
    </source>
</evidence>
<dbReference type="InterPro" id="IPR036097">
    <property type="entry name" value="HisK_dim/P_sf"/>
</dbReference>